<dbReference type="InterPro" id="IPR032466">
    <property type="entry name" value="Metal_Hydrolase"/>
</dbReference>
<keyword evidence="4" id="KW-0862">Zinc</keyword>
<keyword evidence="7" id="KW-1185">Reference proteome</keyword>
<dbReference type="InterPro" id="IPR051607">
    <property type="entry name" value="Metallo-dep_hydrolases"/>
</dbReference>
<dbReference type="AlphaFoldDB" id="A0A8S1FCG5"/>
<dbReference type="InterPro" id="IPR011059">
    <property type="entry name" value="Metal-dep_hydrolase_composite"/>
</dbReference>
<dbReference type="InterPro" id="IPR006680">
    <property type="entry name" value="Amidohydro-rel"/>
</dbReference>
<comment type="cofactor">
    <cofactor evidence="1">
        <name>Zn(2+)</name>
        <dbReference type="ChEBI" id="CHEBI:29105"/>
    </cofactor>
</comment>
<gene>
    <name evidence="6" type="ORF">CBOVIS_LOCUS11037</name>
</gene>
<protein>
    <recommendedName>
        <fullName evidence="5">Amidohydrolase-related domain-containing protein</fullName>
    </recommendedName>
</protein>
<sequence length="426" mass="47375">MDVRGKTIVAEHVWLDGRVQEHIAISVDASGVIRAIGEMPNGEEVIKTANLLVPGFVNTHSHAFHRFLRGKSEIGKSAADTFWKWRDNMYGLVAEVDKHRIYEYCLTTFKEMLNAGITTVGEFHYVHHSDNKFDLDESVIQAAIDAGIRIVLLQTLYERAGFDNAELHPVQNRFVSSYQEFIENLKKLRKSTTHERVRIGVAAHSARAVPFENIKKLFDYATAEQIPFHIHLEEQPKEIVDCQKSLASKKGPSDVLLADIGINEYFTAVHATYTPAANMVQFAKLGGNVSICPCTEGYLGDGIPRINEELSISFGTDCNNRISFLEEMRWACYSQQMLHNSRSVCGLSAEKLLNCATINGAKSLNIGDQVGTFEIGKYFDAVVFDSSTSPALSTSRSETLIDSLVFSCGNREISNVFVAGVDPRTN</sequence>
<evidence type="ECO:0000256" key="1">
    <source>
        <dbReference type="ARBA" id="ARBA00001947"/>
    </source>
</evidence>
<evidence type="ECO:0000256" key="3">
    <source>
        <dbReference type="ARBA" id="ARBA00022801"/>
    </source>
</evidence>
<dbReference type="Proteomes" id="UP000494206">
    <property type="component" value="Unassembled WGS sequence"/>
</dbReference>
<evidence type="ECO:0000256" key="2">
    <source>
        <dbReference type="ARBA" id="ARBA00022723"/>
    </source>
</evidence>
<dbReference type="GO" id="GO:0019239">
    <property type="term" value="F:deaminase activity"/>
    <property type="evidence" value="ECO:0007669"/>
    <property type="project" value="TreeGrafter"/>
</dbReference>
<dbReference type="CDD" id="cd01313">
    <property type="entry name" value="Met_dep_hydrolase_E"/>
    <property type="match status" value="1"/>
</dbReference>
<dbReference type="Gene3D" id="2.30.40.10">
    <property type="entry name" value="Urease, subunit C, domain 1"/>
    <property type="match status" value="1"/>
</dbReference>
<accession>A0A8S1FCG5</accession>
<dbReference type="Pfam" id="PF01979">
    <property type="entry name" value="Amidohydro_1"/>
    <property type="match status" value="1"/>
</dbReference>
<proteinExistence type="predicted"/>
<evidence type="ECO:0000259" key="5">
    <source>
        <dbReference type="Pfam" id="PF01979"/>
    </source>
</evidence>
<feature type="domain" description="Amidohydrolase-related" evidence="5">
    <location>
        <begin position="52"/>
        <end position="420"/>
    </location>
</feature>
<dbReference type="PANTHER" id="PTHR11271:SF48">
    <property type="entry name" value="AMIDOHYDROLASE-RELATED DOMAIN-CONTAINING PROTEIN"/>
    <property type="match status" value="1"/>
</dbReference>
<organism evidence="6 7">
    <name type="scientific">Caenorhabditis bovis</name>
    <dbReference type="NCBI Taxonomy" id="2654633"/>
    <lineage>
        <taxon>Eukaryota</taxon>
        <taxon>Metazoa</taxon>
        <taxon>Ecdysozoa</taxon>
        <taxon>Nematoda</taxon>
        <taxon>Chromadorea</taxon>
        <taxon>Rhabditida</taxon>
        <taxon>Rhabditina</taxon>
        <taxon>Rhabditomorpha</taxon>
        <taxon>Rhabditoidea</taxon>
        <taxon>Rhabditidae</taxon>
        <taxon>Peloderinae</taxon>
        <taxon>Caenorhabditis</taxon>
    </lineage>
</organism>
<dbReference type="PANTHER" id="PTHR11271">
    <property type="entry name" value="GUANINE DEAMINASE"/>
    <property type="match status" value="1"/>
</dbReference>
<evidence type="ECO:0000313" key="7">
    <source>
        <dbReference type="Proteomes" id="UP000494206"/>
    </source>
</evidence>
<keyword evidence="3" id="KW-0378">Hydrolase</keyword>
<evidence type="ECO:0000256" key="4">
    <source>
        <dbReference type="ARBA" id="ARBA00022833"/>
    </source>
</evidence>
<dbReference type="GO" id="GO:0005829">
    <property type="term" value="C:cytosol"/>
    <property type="evidence" value="ECO:0007669"/>
    <property type="project" value="TreeGrafter"/>
</dbReference>
<dbReference type="OrthoDB" id="194468at2759"/>
<dbReference type="Gene3D" id="3.20.20.140">
    <property type="entry name" value="Metal-dependent hydrolases"/>
    <property type="match status" value="1"/>
</dbReference>
<dbReference type="EMBL" id="CADEPM010000008">
    <property type="protein sequence ID" value="CAB3409380.1"/>
    <property type="molecule type" value="Genomic_DNA"/>
</dbReference>
<dbReference type="GO" id="GO:0046872">
    <property type="term" value="F:metal ion binding"/>
    <property type="evidence" value="ECO:0007669"/>
    <property type="project" value="UniProtKB-KW"/>
</dbReference>
<keyword evidence="2" id="KW-0479">Metal-binding</keyword>
<evidence type="ECO:0000313" key="6">
    <source>
        <dbReference type="EMBL" id="CAB3409380.1"/>
    </source>
</evidence>
<reference evidence="6 7" key="1">
    <citation type="submission" date="2020-04" db="EMBL/GenBank/DDBJ databases">
        <authorList>
            <person name="Laetsch R D."/>
            <person name="Stevens L."/>
            <person name="Kumar S."/>
            <person name="Blaxter L. M."/>
        </authorList>
    </citation>
    <scope>NUCLEOTIDE SEQUENCE [LARGE SCALE GENOMIC DNA]</scope>
</reference>
<comment type="caution">
    <text evidence="6">The sequence shown here is derived from an EMBL/GenBank/DDBJ whole genome shotgun (WGS) entry which is preliminary data.</text>
</comment>
<dbReference type="SUPFAM" id="SSF51556">
    <property type="entry name" value="Metallo-dependent hydrolases"/>
    <property type="match status" value="1"/>
</dbReference>
<name>A0A8S1FCG5_9PELO</name>